<dbReference type="STRING" id="1215343.B488_10550"/>
<evidence type="ECO:0000256" key="3">
    <source>
        <dbReference type="ARBA" id="ARBA00022448"/>
    </source>
</evidence>
<protein>
    <submittedName>
        <fullName evidence="10">Methionine ABC transporter permease protein</fullName>
    </submittedName>
</protein>
<dbReference type="InterPro" id="IPR051322">
    <property type="entry name" value="AA_ABC_Transporter_Permease"/>
</dbReference>
<dbReference type="CDD" id="cd06261">
    <property type="entry name" value="TM_PBP2"/>
    <property type="match status" value="1"/>
</dbReference>
<feature type="domain" description="ABC transmembrane type-1" evidence="9">
    <location>
        <begin position="14"/>
        <end position="205"/>
    </location>
</feature>
<dbReference type="eggNOG" id="COG2011">
    <property type="taxonomic scope" value="Bacteria"/>
</dbReference>
<dbReference type="InterPro" id="IPR035906">
    <property type="entry name" value="MetI-like_sf"/>
</dbReference>
<feature type="transmembrane region" description="Helical" evidence="8">
    <location>
        <begin position="52"/>
        <end position="80"/>
    </location>
</feature>
<dbReference type="SUPFAM" id="SSF161098">
    <property type="entry name" value="MetI-like"/>
    <property type="match status" value="1"/>
</dbReference>
<evidence type="ECO:0000313" key="10">
    <source>
        <dbReference type="EMBL" id="AGA65047.1"/>
    </source>
</evidence>
<dbReference type="EMBL" id="CP003789">
    <property type="protein sequence ID" value="AGA65047.1"/>
    <property type="molecule type" value="Genomic_DNA"/>
</dbReference>
<reference evidence="10 11" key="1">
    <citation type="journal article" date="2012" name="Stand. Genomic Sci.">
        <title>Complete genome sequence of Liberibacter crescens BT-1.</title>
        <authorList>
            <person name="Leonard M.T."/>
            <person name="Fagen J.R."/>
            <person name="Davis-Richardson A.G."/>
            <person name="Davis M.J."/>
            <person name="Triplett E.W."/>
        </authorList>
    </citation>
    <scope>NUCLEOTIDE SEQUENCE [LARGE SCALE GENOMIC DNA]</scope>
    <source>
        <strain evidence="10 11">BT-1</strain>
    </source>
</reference>
<feature type="transmembrane region" description="Helical" evidence="8">
    <location>
        <begin position="147"/>
        <end position="169"/>
    </location>
</feature>
<evidence type="ECO:0000256" key="7">
    <source>
        <dbReference type="ARBA" id="ARBA00023136"/>
    </source>
</evidence>
<comment type="subcellular location">
    <subcellularLocation>
        <location evidence="1 8">Cell membrane</location>
        <topology evidence="1 8">Multi-pass membrane protein</topology>
    </subcellularLocation>
</comment>
<organism evidence="10 11">
    <name type="scientific">Liberibacter crescens (strain BT-1)</name>
    <dbReference type="NCBI Taxonomy" id="1215343"/>
    <lineage>
        <taxon>Bacteria</taxon>
        <taxon>Pseudomonadati</taxon>
        <taxon>Pseudomonadota</taxon>
        <taxon>Alphaproteobacteria</taxon>
        <taxon>Hyphomicrobiales</taxon>
        <taxon>Rhizobiaceae</taxon>
        <taxon>Liberibacter</taxon>
    </lineage>
</organism>
<dbReference type="GO" id="GO:0048473">
    <property type="term" value="P:D-methionine transmembrane transport"/>
    <property type="evidence" value="ECO:0007669"/>
    <property type="project" value="TreeGrafter"/>
</dbReference>
<dbReference type="Proteomes" id="UP000010799">
    <property type="component" value="Chromosome"/>
</dbReference>
<dbReference type="PANTHER" id="PTHR30450:SF1">
    <property type="entry name" value="D-METHIONINE TRANSPORT SYSTEM PERMEASE PROTEIN METI-RELATED"/>
    <property type="match status" value="1"/>
</dbReference>
<evidence type="ECO:0000313" key="11">
    <source>
        <dbReference type="Proteomes" id="UP000010799"/>
    </source>
</evidence>
<evidence type="ECO:0000259" key="9">
    <source>
        <dbReference type="PROSITE" id="PS50928"/>
    </source>
</evidence>
<gene>
    <name evidence="10" type="ordered locus">B488_10550</name>
</gene>
<keyword evidence="5 8" id="KW-0812">Transmembrane</keyword>
<dbReference type="FunFam" id="1.10.3720.10:FF:000002">
    <property type="entry name" value="D-methionine ABC transporter permease MetI"/>
    <property type="match status" value="1"/>
</dbReference>
<dbReference type="AlphaFoldDB" id="L0EVT5"/>
<dbReference type="RefSeq" id="WP_015273472.1">
    <property type="nucleotide sequence ID" value="NC_019907.1"/>
</dbReference>
<dbReference type="GO" id="GO:0005886">
    <property type="term" value="C:plasma membrane"/>
    <property type="evidence" value="ECO:0007669"/>
    <property type="project" value="UniProtKB-SubCell"/>
</dbReference>
<feature type="transmembrane region" description="Helical" evidence="8">
    <location>
        <begin position="189"/>
        <end position="212"/>
    </location>
</feature>
<keyword evidence="7 8" id="KW-0472">Membrane</keyword>
<feature type="transmembrane region" description="Helical" evidence="8">
    <location>
        <begin position="18"/>
        <end position="40"/>
    </location>
</feature>
<evidence type="ECO:0000256" key="2">
    <source>
        <dbReference type="ARBA" id="ARBA00007069"/>
    </source>
</evidence>
<dbReference type="PANTHER" id="PTHR30450">
    <property type="entry name" value="ABC TRANSPORTER PERMEASE"/>
    <property type="match status" value="1"/>
</dbReference>
<evidence type="ECO:0000256" key="4">
    <source>
        <dbReference type="ARBA" id="ARBA00022475"/>
    </source>
</evidence>
<keyword evidence="3 8" id="KW-0813">Transport</keyword>
<dbReference type="Gene3D" id="1.10.3720.10">
    <property type="entry name" value="MetI-like"/>
    <property type="match status" value="1"/>
</dbReference>
<proteinExistence type="inferred from homology"/>
<evidence type="ECO:0000256" key="6">
    <source>
        <dbReference type="ARBA" id="ARBA00022989"/>
    </source>
</evidence>
<dbReference type="Pfam" id="PF00528">
    <property type="entry name" value="BPD_transp_1"/>
    <property type="match status" value="1"/>
</dbReference>
<dbReference type="KEGG" id="lcc:B488_10550"/>
<keyword evidence="6 8" id="KW-1133">Transmembrane helix</keyword>
<dbReference type="HOGENOM" id="CLU_077375_0_1_5"/>
<evidence type="ECO:0000256" key="8">
    <source>
        <dbReference type="RuleBase" id="RU363032"/>
    </source>
</evidence>
<dbReference type="InterPro" id="IPR000515">
    <property type="entry name" value="MetI-like"/>
</dbReference>
<keyword evidence="11" id="KW-1185">Reference proteome</keyword>
<dbReference type="PROSITE" id="PS50928">
    <property type="entry name" value="ABC_TM1"/>
    <property type="match status" value="1"/>
</dbReference>
<dbReference type="PATRIC" id="fig|1215343.11.peg.1084"/>
<sequence>MSTDILIPVILKAFLETFYIVSVSGIIGTTIGLPIGIFLATSRKNELFSFPIANKLIGLVVNALRSVPFIILVIAIIPFTRLLTGTSIGTKASVVPLTISAIPFIARLIETSIREVNIELVETARSMGATPLQIITKVLLAEAKPGIILSLTVTMISLIGYSAMVGAVGGGGLGDLAIRYGYQRFMPDVMLIVVFILIIIVQVVQSVGNAFAKRFDKRSRNN</sequence>
<keyword evidence="4" id="KW-1003">Cell membrane</keyword>
<comment type="similarity">
    <text evidence="2">Belongs to the binding-protein-dependent transport system permease family. CysTW subfamily.</text>
</comment>
<evidence type="ECO:0000256" key="5">
    <source>
        <dbReference type="ARBA" id="ARBA00022692"/>
    </source>
</evidence>
<dbReference type="NCBIfam" id="NF008049">
    <property type="entry name" value="PRK10782.1"/>
    <property type="match status" value="1"/>
</dbReference>
<name>L0EVT5_LIBCB</name>
<evidence type="ECO:0000256" key="1">
    <source>
        <dbReference type="ARBA" id="ARBA00004651"/>
    </source>
</evidence>
<accession>L0EVT5</accession>